<reference evidence="2 3" key="1">
    <citation type="submission" date="2024-02" db="EMBL/GenBank/DDBJ databases">
        <authorList>
            <person name="Chen Y."/>
            <person name="Shah S."/>
            <person name="Dougan E. K."/>
            <person name="Thang M."/>
            <person name="Chan C."/>
        </authorList>
    </citation>
    <scope>NUCLEOTIDE SEQUENCE [LARGE SCALE GENOMIC DNA]</scope>
</reference>
<evidence type="ECO:0008006" key="4">
    <source>
        <dbReference type="Google" id="ProtNLM"/>
    </source>
</evidence>
<evidence type="ECO:0000313" key="3">
    <source>
        <dbReference type="Proteomes" id="UP001642484"/>
    </source>
</evidence>
<protein>
    <recommendedName>
        <fullName evidence="4">RanBP2-type domain-containing protein</fullName>
    </recommendedName>
</protein>
<organism evidence="2 3">
    <name type="scientific">Durusdinium trenchii</name>
    <dbReference type="NCBI Taxonomy" id="1381693"/>
    <lineage>
        <taxon>Eukaryota</taxon>
        <taxon>Sar</taxon>
        <taxon>Alveolata</taxon>
        <taxon>Dinophyceae</taxon>
        <taxon>Suessiales</taxon>
        <taxon>Symbiodiniaceae</taxon>
        <taxon>Durusdinium</taxon>
    </lineage>
</organism>
<comment type="caution">
    <text evidence="2">The sequence shown here is derived from an EMBL/GenBank/DDBJ whole genome shotgun (WGS) entry which is preliminary data.</text>
</comment>
<gene>
    <name evidence="2" type="ORF">CCMP2556_LOCUS4826</name>
</gene>
<evidence type="ECO:0000256" key="1">
    <source>
        <dbReference type="SAM" id="MobiDB-lite"/>
    </source>
</evidence>
<feature type="compositionally biased region" description="Low complexity" evidence="1">
    <location>
        <begin position="108"/>
        <end position="121"/>
    </location>
</feature>
<feature type="region of interest" description="Disordered" evidence="1">
    <location>
        <begin position="82"/>
        <end position="121"/>
    </location>
</feature>
<feature type="compositionally biased region" description="Basic and acidic residues" evidence="1">
    <location>
        <begin position="92"/>
        <end position="102"/>
    </location>
</feature>
<sequence>MVLISRRNWPENSEAKAGDGIEAGSRVVVLNGRNFPSFTAGDQGRVIRVDKEALNCEVLFDGAKQPVPVALRHLKLGASGASVNGRAQGDVEGDRDHGESSGRRKSSLSDGRSRSASPRRSVVFEPVTDSFEQRLRACEVALDSSSQITPRKARRDGRDVEDQLSVEDRLLQIEQRIKGEVEVLAKQLREAITFGQAQESRANALERHLKNSGISLPGSGVIPAAPPAPNSPFNSGPLYLSAALPPRLCATPGRSPTPPTGPAGPCISDEICGSCGALNKAGSKYCIKCGQGQDHPGQDRDSERGLRRPLSATALPASGSCQPASYVRGSSYLAPVPAHPGQSGSAQLLQATHSASLPMANPQMMALPSSQPTLPSGMIMPDLEACGVSPAPHISATGFTPPPVPPHGPILTPRLVLPPHPFG</sequence>
<evidence type="ECO:0000313" key="2">
    <source>
        <dbReference type="EMBL" id="CAK8997351.1"/>
    </source>
</evidence>
<proteinExistence type="predicted"/>
<accession>A0ABP0I467</accession>
<keyword evidence="3" id="KW-1185">Reference proteome</keyword>
<dbReference type="EMBL" id="CAXAMN010002014">
    <property type="protein sequence ID" value="CAK8997351.1"/>
    <property type="molecule type" value="Genomic_DNA"/>
</dbReference>
<dbReference type="Proteomes" id="UP001642484">
    <property type="component" value="Unassembled WGS sequence"/>
</dbReference>
<name>A0ABP0I467_9DINO</name>